<dbReference type="Gene3D" id="3.40.630.30">
    <property type="match status" value="1"/>
</dbReference>
<dbReference type="PANTHER" id="PTHR43328">
    <property type="entry name" value="ACETYLTRANSFERASE-RELATED"/>
    <property type="match status" value="1"/>
</dbReference>
<dbReference type="PANTHER" id="PTHR43328:SF1">
    <property type="entry name" value="N-ACETYLTRANSFERASE DOMAIN-CONTAINING PROTEIN"/>
    <property type="match status" value="1"/>
</dbReference>
<keyword evidence="2" id="KW-0808">Transferase</keyword>
<reference evidence="2 3" key="1">
    <citation type="submission" date="2018-03" db="EMBL/GenBank/DDBJ databases">
        <authorList>
            <person name="Keele B.F."/>
        </authorList>
    </citation>
    <scope>NUCLEOTIDE SEQUENCE [LARGE SCALE GENOMIC DNA]</scope>
    <source>
        <strain evidence="2 3">YL28-9</strain>
    </source>
</reference>
<sequence length="168" mass="18577">MVYLDMLHEGQAAAVQAMANNAAIARYLKDVFPHPYQLSDAYFFLGTVVPLHPGQIFGIYTDEGLAGIGSTLLQSDVYRHSAEIGYWLAQPFWGRGIGTEAVRLLTAHAFSIAGITRVFAGVFANNPASMRVLEKNGYRCEAVHKAAIVKWDVVMDEHLYTLLKPEHP</sequence>
<name>A0A2T3HJK2_9SPHI</name>
<dbReference type="EMBL" id="PYLS01000005">
    <property type="protein sequence ID" value="PST82599.1"/>
    <property type="molecule type" value="Genomic_DNA"/>
</dbReference>
<dbReference type="PROSITE" id="PS51186">
    <property type="entry name" value="GNAT"/>
    <property type="match status" value="1"/>
</dbReference>
<dbReference type="InterPro" id="IPR000182">
    <property type="entry name" value="GNAT_dom"/>
</dbReference>
<dbReference type="Proteomes" id="UP000240912">
    <property type="component" value="Unassembled WGS sequence"/>
</dbReference>
<gene>
    <name evidence="2" type="ORF">C7T94_08000</name>
</gene>
<evidence type="ECO:0000259" key="1">
    <source>
        <dbReference type="PROSITE" id="PS51186"/>
    </source>
</evidence>
<evidence type="ECO:0000313" key="2">
    <source>
        <dbReference type="EMBL" id="PST82599.1"/>
    </source>
</evidence>
<dbReference type="RefSeq" id="WP_107214858.1">
    <property type="nucleotide sequence ID" value="NZ_KZ686269.1"/>
</dbReference>
<dbReference type="AlphaFoldDB" id="A0A2T3HJK2"/>
<evidence type="ECO:0000313" key="3">
    <source>
        <dbReference type="Proteomes" id="UP000240912"/>
    </source>
</evidence>
<dbReference type="InterPro" id="IPR016181">
    <property type="entry name" value="Acyl_CoA_acyltransferase"/>
</dbReference>
<dbReference type="SUPFAM" id="SSF55729">
    <property type="entry name" value="Acyl-CoA N-acyltransferases (Nat)"/>
    <property type="match status" value="1"/>
</dbReference>
<keyword evidence="3" id="KW-1185">Reference proteome</keyword>
<dbReference type="OrthoDB" id="9811523at2"/>
<protein>
    <submittedName>
        <fullName evidence="2">GNAT family N-acetyltransferase</fullName>
    </submittedName>
</protein>
<accession>A0A2T3HJK2</accession>
<feature type="domain" description="N-acetyltransferase" evidence="1">
    <location>
        <begin position="1"/>
        <end position="160"/>
    </location>
</feature>
<organism evidence="2 3">
    <name type="scientific">Pedobacter yulinensis</name>
    <dbReference type="NCBI Taxonomy" id="2126353"/>
    <lineage>
        <taxon>Bacteria</taxon>
        <taxon>Pseudomonadati</taxon>
        <taxon>Bacteroidota</taxon>
        <taxon>Sphingobacteriia</taxon>
        <taxon>Sphingobacteriales</taxon>
        <taxon>Sphingobacteriaceae</taxon>
        <taxon>Pedobacter</taxon>
    </lineage>
</organism>
<dbReference type="GO" id="GO:0016747">
    <property type="term" value="F:acyltransferase activity, transferring groups other than amino-acyl groups"/>
    <property type="evidence" value="ECO:0007669"/>
    <property type="project" value="InterPro"/>
</dbReference>
<dbReference type="Pfam" id="PF13302">
    <property type="entry name" value="Acetyltransf_3"/>
    <property type="match status" value="1"/>
</dbReference>
<comment type="caution">
    <text evidence="2">The sequence shown here is derived from an EMBL/GenBank/DDBJ whole genome shotgun (WGS) entry which is preliminary data.</text>
</comment>
<proteinExistence type="predicted"/>